<name>A0ABW3T5W5_9CAUL</name>
<feature type="region of interest" description="Disordered" evidence="1">
    <location>
        <begin position="60"/>
        <end position="84"/>
    </location>
</feature>
<keyword evidence="4" id="KW-1185">Reference proteome</keyword>
<dbReference type="Proteomes" id="UP001597216">
    <property type="component" value="Unassembled WGS sequence"/>
</dbReference>
<feature type="compositionally biased region" description="Basic and acidic residues" evidence="1">
    <location>
        <begin position="63"/>
        <end position="73"/>
    </location>
</feature>
<organism evidence="3 4">
    <name type="scientific">Phenylobacterium conjunctum</name>
    <dbReference type="NCBI Taxonomy" id="1298959"/>
    <lineage>
        <taxon>Bacteria</taxon>
        <taxon>Pseudomonadati</taxon>
        <taxon>Pseudomonadota</taxon>
        <taxon>Alphaproteobacteria</taxon>
        <taxon>Caulobacterales</taxon>
        <taxon>Caulobacteraceae</taxon>
        <taxon>Phenylobacterium</taxon>
    </lineage>
</organism>
<dbReference type="InterPro" id="IPR010985">
    <property type="entry name" value="Ribbon_hlx_hlx"/>
</dbReference>
<evidence type="ECO:0000313" key="3">
    <source>
        <dbReference type="EMBL" id="MFD1191711.1"/>
    </source>
</evidence>
<feature type="domain" description="Antitoxin FitA-like ribbon-helix-helix" evidence="2">
    <location>
        <begin position="2"/>
        <end position="40"/>
    </location>
</feature>
<sequence>MATLTIRNLDDEVKARLRVRAATHGRSMEEEVRAILKRAVNGVTGPDLWAMSRQLFSGEDGVELEHPRRDQDRAPPQFGDGSTE</sequence>
<evidence type="ECO:0000259" key="2">
    <source>
        <dbReference type="Pfam" id="PF22513"/>
    </source>
</evidence>
<dbReference type="RefSeq" id="WP_374344143.1">
    <property type="nucleotide sequence ID" value="NZ_JBHTLQ010000033.1"/>
</dbReference>
<dbReference type="Pfam" id="PF22513">
    <property type="entry name" value="FitA-like_RHH"/>
    <property type="match status" value="1"/>
</dbReference>
<dbReference type="SUPFAM" id="SSF47598">
    <property type="entry name" value="Ribbon-helix-helix"/>
    <property type="match status" value="1"/>
</dbReference>
<evidence type="ECO:0000256" key="1">
    <source>
        <dbReference type="SAM" id="MobiDB-lite"/>
    </source>
</evidence>
<reference evidence="4" key="1">
    <citation type="journal article" date="2019" name="Int. J. Syst. Evol. Microbiol.">
        <title>The Global Catalogue of Microorganisms (GCM) 10K type strain sequencing project: providing services to taxonomists for standard genome sequencing and annotation.</title>
        <authorList>
            <consortium name="The Broad Institute Genomics Platform"/>
            <consortium name="The Broad Institute Genome Sequencing Center for Infectious Disease"/>
            <person name="Wu L."/>
            <person name="Ma J."/>
        </authorList>
    </citation>
    <scope>NUCLEOTIDE SEQUENCE [LARGE SCALE GENOMIC DNA]</scope>
    <source>
        <strain evidence="4">CCUG 55074</strain>
    </source>
</reference>
<dbReference type="InterPro" id="IPR053853">
    <property type="entry name" value="FitA-like_RHH"/>
</dbReference>
<dbReference type="EMBL" id="JBHTLQ010000033">
    <property type="protein sequence ID" value="MFD1191711.1"/>
    <property type="molecule type" value="Genomic_DNA"/>
</dbReference>
<dbReference type="InterPro" id="IPR013321">
    <property type="entry name" value="Arc_rbn_hlx_hlx"/>
</dbReference>
<gene>
    <name evidence="3" type="ORF">ACFQ27_14070</name>
</gene>
<protein>
    <recommendedName>
        <fullName evidence="2">Antitoxin FitA-like ribbon-helix-helix domain-containing protein</fullName>
    </recommendedName>
</protein>
<dbReference type="Gene3D" id="1.10.1220.10">
    <property type="entry name" value="Met repressor-like"/>
    <property type="match status" value="1"/>
</dbReference>
<proteinExistence type="predicted"/>
<evidence type="ECO:0000313" key="4">
    <source>
        <dbReference type="Proteomes" id="UP001597216"/>
    </source>
</evidence>
<comment type="caution">
    <text evidence="3">The sequence shown here is derived from an EMBL/GenBank/DDBJ whole genome shotgun (WGS) entry which is preliminary data.</text>
</comment>
<accession>A0ABW3T5W5</accession>